<gene>
    <name evidence="1" type="ORF">BVJ53_09085</name>
</gene>
<reference evidence="1 2" key="1">
    <citation type="submission" date="2017-01" db="EMBL/GenBank/DDBJ databases">
        <title>Lactobacillus chiayiensis sp. nov., a lactic acid bacterium isolated from compost.</title>
        <authorList>
            <person name="Huang C.-H."/>
        </authorList>
    </citation>
    <scope>NUCLEOTIDE SEQUENCE [LARGE SCALE GENOMIC DNA]</scope>
    <source>
        <strain evidence="2">chh01</strain>
    </source>
</reference>
<dbReference type="AlphaFoldDB" id="A0A4Q1TV87"/>
<organism evidence="1 2">
    <name type="scientific">Lacticaseibacillus chiayiensis</name>
    <dbReference type="NCBI Taxonomy" id="2100821"/>
    <lineage>
        <taxon>Bacteria</taxon>
        <taxon>Bacillati</taxon>
        <taxon>Bacillota</taxon>
        <taxon>Bacilli</taxon>
        <taxon>Lactobacillales</taxon>
        <taxon>Lactobacillaceae</taxon>
        <taxon>Lacticaseibacillus</taxon>
    </lineage>
</organism>
<evidence type="ECO:0000313" key="2">
    <source>
        <dbReference type="Proteomes" id="UP000290475"/>
    </source>
</evidence>
<accession>A0A4Q1TV87</accession>
<comment type="caution">
    <text evidence="1">The sequence shown here is derived from an EMBL/GenBank/DDBJ whole genome shotgun (WGS) entry which is preliminary data.</text>
</comment>
<evidence type="ECO:0000313" key="1">
    <source>
        <dbReference type="EMBL" id="RXT22461.1"/>
    </source>
</evidence>
<sequence length="53" mass="5995">MGTRGTAVSRVSYALKVKDPPLDFLIRVVGPFTFSRERKSHMDEFVHVAVDCK</sequence>
<dbReference type="EMBL" id="MSSM01000023">
    <property type="protein sequence ID" value="RXT22461.1"/>
    <property type="molecule type" value="Genomic_DNA"/>
</dbReference>
<dbReference type="Proteomes" id="UP000290475">
    <property type="component" value="Unassembled WGS sequence"/>
</dbReference>
<name>A0A4Q1TV87_9LACO</name>
<proteinExistence type="predicted"/>
<protein>
    <submittedName>
        <fullName evidence="1">ABC transporter substrate-binding protein</fullName>
    </submittedName>
</protein>